<dbReference type="AlphaFoldDB" id="A0A6H2U2B1"/>
<dbReference type="InterPro" id="IPR043140">
    <property type="entry name" value="Ribosomal_uS14_sf"/>
</dbReference>
<proteinExistence type="predicted"/>
<protein>
    <submittedName>
        <fullName evidence="1">Ribosomal protein S14</fullName>
    </submittedName>
</protein>
<dbReference type="GeneID" id="44790227"/>
<name>A0A6H2U2B1_9EUKA</name>
<keyword evidence="1" id="KW-0689">Ribosomal protein</keyword>
<organism evidence="1">
    <name type="scientific">Sphaerothecum destruens</name>
    <dbReference type="NCBI Taxonomy" id="42893"/>
    <lineage>
        <taxon>Eukaryota</taxon>
        <taxon>Ichthyosporea</taxon>
        <taxon>Dermocystida</taxon>
        <taxon>Sphaerothecum</taxon>
    </lineage>
</organism>
<sequence>MKIIKELNYKKFKYFFYSTDLSLNYRYNLRLKLESMNNFKRYCNLTKRKRGLCFNSSLNRLTLKSLINKGFTPGISMSKW</sequence>
<keyword evidence="1" id="KW-0687">Ribonucleoprotein</keyword>
<evidence type="ECO:0000313" key="1">
    <source>
        <dbReference type="EMBL" id="QID02706.1"/>
    </source>
</evidence>
<reference evidence="1" key="1">
    <citation type="journal article" date="2020" name="Parasit. Vectors">
        <title>The complete mitochondrial genome of a parasite at the animal-fungal boundary.</title>
        <authorList>
            <person name="Sana S."/>
            <person name="Hardouin E.A."/>
            <person name="Paley R."/>
            <person name="Zhang T."/>
            <person name="Andreou D."/>
        </authorList>
    </citation>
    <scope>NUCLEOTIDE SEQUENCE</scope>
</reference>
<dbReference type="EMBL" id="MG832660">
    <property type="protein sequence ID" value="QID02706.1"/>
    <property type="molecule type" value="Genomic_DNA"/>
</dbReference>
<gene>
    <name evidence="1" type="primary">rps14</name>
</gene>
<dbReference type="GO" id="GO:0005840">
    <property type="term" value="C:ribosome"/>
    <property type="evidence" value="ECO:0007669"/>
    <property type="project" value="UniProtKB-KW"/>
</dbReference>
<dbReference type="Gene3D" id="4.10.830.10">
    <property type="entry name" value="30s Ribosomal Protein S14, Chain N"/>
    <property type="match status" value="1"/>
</dbReference>
<keyword evidence="1" id="KW-0496">Mitochondrion</keyword>
<dbReference type="RefSeq" id="YP_009734659.1">
    <property type="nucleotide sequence ID" value="NC_046408.1"/>
</dbReference>
<geneLocation type="mitochondrion" evidence="1"/>
<dbReference type="SUPFAM" id="SSF57716">
    <property type="entry name" value="Glucocorticoid receptor-like (DNA-binding domain)"/>
    <property type="match status" value="1"/>
</dbReference>
<accession>A0A6H2U2B1</accession>